<evidence type="ECO:0000259" key="1">
    <source>
        <dbReference type="Pfam" id="PF12724"/>
    </source>
</evidence>
<dbReference type="EMBL" id="JAQQLI010000013">
    <property type="protein sequence ID" value="MDC7786149.1"/>
    <property type="molecule type" value="Genomic_DNA"/>
</dbReference>
<dbReference type="Pfam" id="PF12724">
    <property type="entry name" value="Flavodoxin_5"/>
    <property type="match status" value="1"/>
</dbReference>
<dbReference type="InterPro" id="IPR026816">
    <property type="entry name" value="Flavodoxin_dom"/>
</dbReference>
<gene>
    <name evidence="2" type="primary">hemG</name>
    <name evidence="2" type="ORF">PQJ73_10690</name>
</gene>
<organism evidence="2 3">
    <name type="scientific">Rhodoplanes tepidamans</name>
    <name type="common">Rhodoplanes cryptolactis</name>
    <dbReference type="NCBI Taxonomy" id="200616"/>
    <lineage>
        <taxon>Bacteria</taxon>
        <taxon>Pseudomonadati</taxon>
        <taxon>Pseudomonadota</taxon>
        <taxon>Alphaproteobacteria</taxon>
        <taxon>Hyphomicrobiales</taxon>
        <taxon>Nitrobacteraceae</taxon>
        <taxon>Rhodoplanes</taxon>
    </lineage>
</organism>
<accession>A0ABT5J964</accession>
<dbReference type="InterPro" id="IPR052200">
    <property type="entry name" value="Protoporphyrinogen_IX_DH"/>
</dbReference>
<sequence length="185" mass="19888">MQIFYASRDGQSRKIATHVAGRLAARGITATPIDLATAQPSAADLARAPLVVAIMSIRYGKHLAEGLRFVETFKGLAAPPPLVLASVNLTARKPGKDTAEGNAYLRKLIAKNGLKPALAAAFAGRLDYPRYGFFDRHIIRFIMLITGGPTDPTTVVEYTPWDRVDAFANDIAALVDAGRNEQGGR</sequence>
<protein>
    <submittedName>
        <fullName evidence="2">Menaquinone-dependent protoporphyrinogen IX dehydrogenase</fullName>
        <ecNumber evidence="2">1.3.5.3</ecNumber>
    </submittedName>
</protein>
<dbReference type="GO" id="GO:0016491">
    <property type="term" value="F:oxidoreductase activity"/>
    <property type="evidence" value="ECO:0007669"/>
    <property type="project" value="UniProtKB-KW"/>
</dbReference>
<keyword evidence="2" id="KW-0560">Oxidoreductase</keyword>
<reference evidence="2" key="2">
    <citation type="submission" date="2023-02" db="EMBL/GenBank/DDBJ databases">
        <authorList>
            <person name="Rayyan A."/>
            <person name="Meyer T."/>
            <person name="Kyndt J.A."/>
        </authorList>
    </citation>
    <scope>NUCLEOTIDE SEQUENCE</scope>
    <source>
        <strain evidence="2">DSM 9987</strain>
    </source>
</reference>
<dbReference type="PANTHER" id="PTHR38030:SF2">
    <property type="entry name" value="PROTOPORPHYRINOGEN IX DEHYDROGENASE [QUINONE]"/>
    <property type="match status" value="1"/>
</dbReference>
<dbReference type="NCBIfam" id="NF008316">
    <property type="entry name" value="PRK11104.1"/>
    <property type="match status" value="1"/>
</dbReference>
<dbReference type="Proteomes" id="UP001165652">
    <property type="component" value="Unassembled WGS sequence"/>
</dbReference>
<feature type="domain" description="Flavodoxin" evidence="1">
    <location>
        <begin position="3"/>
        <end position="152"/>
    </location>
</feature>
<dbReference type="EC" id="1.3.5.3" evidence="2"/>
<name>A0ABT5J964_RHOTP</name>
<evidence type="ECO:0000313" key="2">
    <source>
        <dbReference type="EMBL" id="MDC7786149.1"/>
    </source>
</evidence>
<dbReference type="PANTHER" id="PTHR38030">
    <property type="entry name" value="PROTOPORPHYRINOGEN IX DEHYDROGENASE [MENAQUINONE]"/>
    <property type="match status" value="1"/>
</dbReference>
<dbReference type="RefSeq" id="WP_272776995.1">
    <property type="nucleotide sequence ID" value="NZ_JAQQLI010000013.1"/>
</dbReference>
<evidence type="ECO:0000313" key="3">
    <source>
        <dbReference type="Proteomes" id="UP001165652"/>
    </source>
</evidence>
<dbReference type="Gene3D" id="3.40.50.360">
    <property type="match status" value="1"/>
</dbReference>
<proteinExistence type="predicted"/>
<comment type="caution">
    <text evidence="2">The sequence shown here is derived from an EMBL/GenBank/DDBJ whole genome shotgun (WGS) entry which is preliminary data.</text>
</comment>
<dbReference type="SUPFAM" id="SSF52218">
    <property type="entry name" value="Flavoproteins"/>
    <property type="match status" value="1"/>
</dbReference>
<dbReference type="InterPro" id="IPR029039">
    <property type="entry name" value="Flavoprotein-like_sf"/>
</dbReference>
<reference evidence="2" key="1">
    <citation type="journal article" date="2023" name="Microbiol Resour">
        <title>Genome Sequences of Rhodoplanes serenus and Two Thermotolerant Strains, Rhodoplanes tepidamans and 'Rhodoplanes cryptolactis,' Further Refine the Genus.</title>
        <authorList>
            <person name="Rayyan A.A."/>
            <person name="Kyndt J.A."/>
        </authorList>
    </citation>
    <scope>NUCLEOTIDE SEQUENCE</scope>
    <source>
        <strain evidence="2">DSM 9987</strain>
    </source>
</reference>
<keyword evidence="3" id="KW-1185">Reference proteome</keyword>